<reference evidence="4" key="1">
    <citation type="submission" date="2018-05" db="EMBL/GenBank/DDBJ databases">
        <authorList>
            <person name="Lanie J.A."/>
            <person name="Ng W.-L."/>
            <person name="Kazmierczak K.M."/>
            <person name="Andrzejewski T.M."/>
            <person name="Davidsen T.M."/>
            <person name="Wayne K.J."/>
            <person name="Tettelin H."/>
            <person name="Glass J.I."/>
            <person name="Rusch D."/>
            <person name="Podicherti R."/>
            <person name="Tsui H.-C.T."/>
            <person name="Winkler M.E."/>
        </authorList>
    </citation>
    <scope>NUCLEOTIDE SEQUENCE</scope>
</reference>
<evidence type="ECO:0008006" key="5">
    <source>
        <dbReference type="Google" id="ProtNLM"/>
    </source>
</evidence>
<gene>
    <name evidence="4" type="ORF">METZ01_LOCUS330694</name>
</gene>
<dbReference type="Pfam" id="PF00501">
    <property type="entry name" value="AMP-binding"/>
    <property type="match status" value="1"/>
</dbReference>
<feature type="domain" description="Acetyl-coenzyme A synthetase N-terminal" evidence="3">
    <location>
        <begin position="24"/>
        <end position="79"/>
    </location>
</feature>
<dbReference type="GO" id="GO:0003987">
    <property type="term" value="F:acetate-CoA ligase activity"/>
    <property type="evidence" value="ECO:0007669"/>
    <property type="project" value="TreeGrafter"/>
</dbReference>
<sequence>MSDKTFPPTAAASENAHVPSMEKYQELYDRSINDPDGFWTEHAQRLHWFEKWQTVREWDYGKAEIQWFLGGKLNACYNCVDRHVEDGHGEDTALIWEGNDPNESRTFTYAELHAEVQKAANALKNLGIEKGDRVCIYMQMIPELSIAMLACARIGAVHSIVFGAFSADSLVTRINDSECKAIITQDTGVRGTKLDIPMKANADLAVESTPSIEKILVVQRTGSEVTMVEGRDVWWHEALEAVDPICPAEPMDANDPLFILYTSGSTGKPKGVLHTIGGYLTYAATTHHYVFDYHPGD</sequence>
<dbReference type="InterPro" id="IPR020845">
    <property type="entry name" value="AMP-binding_CS"/>
</dbReference>
<evidence type="ECO:0000259" key="2">
    <source>
        <dbReference type="Pfam" id="PF00501"/>
    </source>
</evidence>
<dbReference type="EMBL" id="UINC01110374">
    <property type="protein sequence ID" value="SVC77840.1"/>
    <property type="molecule type" value="Genomic_DNA"/>
</dbReference>
<dbReference type="InterPro" id="IPR042099">
    <property type="entry name" value="ANL_N_sf"/>
</dbReference>
<organism evidence="4">
    <name type="scientific">marine metagenome</name>
    <dbReference type="NCBI Taxonomy" id="408172"/>
    <lineage>
        <taxon>unclassified sequences</taxon>
        <taxon>metagenomes</taxon>
        <taxon>ecological metagenomes</taxon>
    </lineage>
</organism>
<dbReference type="SUPFAM" id="SSF56801">
    <property type="entry name" value="Acetyl-CoA synthetase-like"/>
    <property type="match status" value="1"/>
</dbReference>
<dbReference type="InterPro" id="IPR000873">
    <property type="entry name" value="AMP-dep_synth/lig_dom"/>
</dbReference>
<feature type="domain" description="AMP-dependent synthetase/ligase" evidence="2">
    <location>
        <begin position="86"/>
        <end position="287"/>
    </location>
</feature>
<evidence type="ECO:0000256" key="1">
    <source>
        <dbReference type="ARBA" id="ARBA00006432"/>
    </source>
</evidence>
<comment type="similarity">
    <text evidence="1">Belongs to the ATP-dependent AMP-binding enzyme family.</text>
</comment>
<protein>
    <recommendedName>
        <fullName evidence="5">AMP-dependent synthetase/ligase domain-containing protein</fullName>
    </recommendedName>
</protein>
<dbReference type="Gene3D" id="3.40.50.12780">
    <property type="entry name" value="N-terminal domain of ligase-like"/>
    <property type="match status" value="1"/>
</dbReference>
<dbReference type="PANTHER" id="PTHR24095:SF14">
    <property type="entry name" value="ACETYL-COENZYME A SYNTHETASE 1"/>
    <property type="match status" value="1"/>
</dbReference>
<dbReference type="InterPro" id="IPR032387">
    <property type="entry name" value="ACAS_N"/>
</dbReference>
<dbReference type="PANTHER" id="PTHR24095">
    <property type="entry name" value="ACETYL-COENZYME A SYNTHETASE"/>
    <property type="match status" value="1"/>
</dbReference>
<evidence type="ECO:0000313" key="4">
    <source>
        <dbReference type="EMBL" id="SVC77840.1"/>
    </source>
</evidence>
<accession>A0A382PYH1</accession>
<feature type="non-terminal residue" evidence="4">
    <location>
        <position position="297"/>
    </location>
</feature>
<dbReference type="AlphaFoldDB" id="A0A382PYH1"/>
<proteinExistence type="inferred from homology"/>
<dbReference type="Pfam" id="PF16177">
    <property type="entry name" value="ACAS_N"/>
    <property type="match status" value="1"/>
</dbReference>
<name>A0A382PYH1_9ZZZZ</name>
<evidence type="ECO:0000259" key="3">
    <source>
        <dbReference type="Pfam" id="PF16177"/>
    </source>
</evidence>
<dbReference type="PROSITE" id="PS00455">
    <property type="entry name" value="AMP_BINDING"/>
    <property type="match status" value="1"/>
</dbReference>
<dbReference type="GO" id="GO:0006085">
    <property type="term" value="P:acetyl-CoA biosynthetic process"/>
    <property type="evidence" value="ECO:0007669"/>
    <property type="project" value="TreeGrafter"/>
</dbReference>